<dbReference type="EMBL" id="JADGKB010000110">
    <property type="protein sequence ID" value="KAJ3253408.1"/>
    <property type="molecule type" value="Genomic_DNA"/>
</dbReference>
<dbReference type="InterPro" id="IPR050168">
    <property type="entry name" value="AAA_ATPase_domain"/>
</dbReference>
<feature type="domain" description="AAA+ ATPase" evidence="3">
    <location>
        <begin position="512"/>
        <end position="648"/>
    </location>
</feature>
<reference evidence="4" key="1">
    <citation type="submission" date="2020-05" db="EMBL/GenBank/DDBJ databases">
        <title>Phylogenomic resolution of chytrid fungi.</title>
        <authorList>
            <person name="Stajich J.E."/>
            <person name="Amses K."/>
            <person name="Simmons R."/>
            <person name="Seto K."/>
            <person name="Myers J."/>
            <person name="Bonds A."/>
            <person name="Quandt C.A."/>
            <person name="Barry K."/>
            <person name="Liu P."/>
            <person name="Grigoriev I."/>
            <person name="Longcore J.E."/>
            <person name="James T.Y."/>
        </authorList>
    </citation>
    <scope>NUCLEOTIDE SEQUENCE</scope>
    <source>
        <strain evidence="4">PLAUS21</strain>
    </source>
</reference>
<feature type="domain" description="AAA+ ATPase" evidence="3">
    <location>
        <begin position="237"/>
        <end position="378"/>
    </location>
</feature>
<dbReference type="FunFam" id="3.40.50.300:FF:001985">
    <property type="entry name" value="Chromosome 9, whole genome shotgun sequence"/>
    <property type="match status" value="1"/>
</dbReference>
<dbReference type="SMART" id="SM00382">
    <property type="entry name" value="AAA"/>
    <property type="match status" value="2"/>
</dbReference>
<keyword evidence="2" id="KW-0067">ATP-binding</keyword>
<dbReference type="PANTHER" id="PTHR23077">
    <property type="entry name" value="AAA-FAMILY ATPASE"/>
    <property type="match status" value="1"/>
</dbReference>
<dbReference type="CDD" id="cd19511">
    <property type="entry name" value="RecA-like_CDC48_r2-like"/>
    <property type="match status" value="1"/>
</dbReference>
<dbReference type="Pfam" id="PF17862">
    <property type="entry name" value="AAA_lid_3"/>
    <property type="match status" value="2"/>
</dbReference>
<evidence type="ECO:0000256" key="1">
    <source>
        <dbReference type="ARBA" id="ARBA00022741"/>
    </source>
</evidence>
<sequence>MAPSPKAKKKKQTEKEKEVELKIPDDEYIVQQTPIQPEKTRPQPLRVYINIEDMKKLKLMTGDFIFVRNPHSDSRAFGIAWPSVAIHKSKIQIGKILIENAGLEPGSTARLEQCSIDRTTDLDLVRIKLNGKLPTDKSFPLYFKEVLIELEYTVNGQLFEISYSGNVFKANLFIDDGVIGRITRNTKINFIPEKKVELGNVGYKSIGGLKESIDAIRDMVQVPLRNPENFTKYGFAPPKGLLLYGPPGTGKTLIARAVAAETGAHVIIINGPEIVSKYYGETEAKLKDIFEEAAVNAPSIIFIDEIDSICPKRDDSQSELEKRIVTCMLTLMDGADDLNLQDRPRVFIIAATNRPDSLDPALRRPGRFDREFEIGIPNADARYEILRTICSKVHHNLTDEEFHQISLVAHGYVGADLAAVVREAGLKAIQRVEKNHLEEDISGDKELIIQYPDMIDGLANVRPSVVREIMLEVPKVYWHEIGGQDSIKSKLKEAVEWPLKHPEKFLKFNIKPPKGLLLYGPPGCSKTLMAKALATEAGLNFMAVKGPELFSKWVGESEKAVQQIFKKARAASPSIIFFDEIDALAVRRAGSESSVADRVLSQLLSEMDGIEPLVNVTIVAATNRPDILDSALLRPGRIDSILYVSPPDLPSRKTIFELQLKKIPASDDVDPFELALMTKGFSGAETVAVCQSAALLAMEESLDAVAVDRKHFVNAIRQTTKRITPEMLQFYDNFRLRSGLRSI</sequence>
<dbReference type="PANTHER" id="PTHR23077:SF27">
    <property type="entry name" value="ATPASE FAMILY GENE 2 PROTEIN HOMOLOG A"/>
    <property type="match status" value="1"/>
</dbReference>
<evidence type="ECO:0000256" key="2">
    <source>
        <dbReference type="ARBA" id="ARBA00022840"/>
    </source>
</evidence>
<accession>A0AAD5Y115</accession>
<dbReference type="GO" id="GO:0005524">
    <property type="term" value="F:ATP binding"/>
    <property type="evidence" value="ECO:0007669"/>
    <property type="project" value="UniProtKB-KW"/>
</dbReference>
<name>A0AAD5Y115_9FUNG</name>
<dbReference type="Gene3D" id="1.10.8.60">
    <property type="match status" value="2"/>
</dbReference>
<evidence type="ECO:0000259" key="3">
    <source>
        <dbReference type="SMART" id="SM00382"/>
    </source>
</evidence>
<dbReference type="InterPro" id="IPR003959">
    <property type="entry name" value="ATPase_AAA_core"/>
</dbReference>
<dbReference type="InterPro" id="IPR003593">
    <property type="entry name" value="AAA+_ATPase"/>
</dbReference>
<dbReference type="Pfam" id="PF00004">
    <property type="entry name" value="AAA"/>
    <property type="match status" value="2"/>
</dbReference>
<dbReference type="InterPro" id="IPR027417">
    <property type="entry name" value="P-loop_NTPase"/>
</dbReference>
<organism evidence="4 5">
    <name type="scientific">Boothiomyces macroporosus</name>
    <dbReference type="NCBI Taxonomy" id="261099"/>
    <lineage>
        <taxon>Eukaryota</taxon>
        <taxon>Fungi</taxon>
        <taxon>Fungi incertae sedis</taxon>
        <taxon>Chytridiomycota</taxon>
        <taxon>Chytridiomycota incertae sedis</taxon>
        <taxon>Chytridiomycetes</taxon>
        <taxon>Rhizophydiales</taxon>
        <taxon>Terramycetaceae</taxon>
        <taxon>Boothiomyces</taxon>
    </lineage>
</organism>
<dbReference type="SUPFAM" id="SSF52540">
    <property type="entry name" value="P-loop containing nucleoside triphosphate hydrolases"/>
    <property type="match status" value="2"/>
</dbReference>
<dbReference type="CDD" id="cd19503">
    <property type="entry name" value="RecA-like_CDC48_NLV2_r1-like"/>
    <property type="match status" value="1"/>
</dbReference>
<dbReference type="Gene3D" id="2.40.40.20">
    <property type="match status" value="1"/>
</dbReference>
<dbReference type="GO" id="GO:0016887">
    <property type="term" value="F:ATP hydrolysis activity"/>
    <property type="evidence" value="ECO:0007669"/>
    <property type="project" value="InterPro"/>
</dbReference>
<dbReference type="InterPro" id="IPR003960">
    <property type="entry name" value="ATPase_AAA_CS"/>
</dbReference>
<dbReference type="FunFam" id="3.40.50.300:FF:000661">
    <property type="entry name" value="calmodulin-interacting protein 111 isoform X1"/>
    <property type="match status" value="1"/>
</dbReference>
<dbReference type="PROSITE" id="PS00674">
    <property type="entry name" value="AAA"/>
    <property type="match status" value="2"/>
</dbReference>
<dbReference type="AlphaFoldDB" id="A0AAD5Y115"/>
<dbReference type="GO" id="GO:0005737">
    <property type="term" value="C:cytoplasm"/>
    <property type="evidence" value="ECO:0007669"/>
    <property type="project" value="TreeGrafter"/>
</dbReference>
<dbReference type="InterPro" id="IPR041569">
    <property type="entry name" value="AAA_lid_3"/>
</dbReference>
<proteinExistence type="predicted"/>
<gene>
    <name evidence="4" type="primary">SPATA5</name>
    <name evidence="4" type="ORF">HK103_000677</name>
</gene>
<dbReference type="Proteomes" id="UP001210925">
    <property type="component" value="Unassembled WGS sequence"/>
</dbReference>
<protein>
    <submittedName>
        <fullName evidence="4">Spermatogenesis associated protein 5</fullName>
    </submittedName>
</protein>
<comment type="caution">
    <text evidence="4">The sequence shown here is derived from an EMBL/GenBank/DDBJ whole genome shotgun (WGS) entry which is preliminary data.</text>
</comment>
<keyword evidence="5" id="KW-1185">Reference proteome</keyword>
<evidence type="ECO:0000313" key="5">
    <source>
        <dbReference type="Proteomes" id="UP001210925"/>
    </source>
</evidence>
<evidence type="ECO:0000313" key="4">
    <source>
        <dbReference type="EMBL" id="KAJ3253408.1"/>
    </source>
</evidence>
<dbReference type="Gene3D" id="3.40.50.300">
    <property type="entry name" value="P-loop containing nucleotide triphosphate hydrolases"/>
    <property type="match status" value="2"/>
</dbReference>
<keyword evidence="1" id="KW-0547">Nucleotide-binding</keyword>